<sequence>MKKLLTVKDLAAIFKTSEASIRMSMYRKRWDCVPPPIEVGKRRYWRESQIEEWLNKKIEMANKKAFASHPRKKRGRPTKTDTIIQQNTPVM</sequence>
<evidence type="ECO:0000256" key="1">
    <source>
        <dbReference type="SAM" id="MobiDB-lite"/>
    </source>
</evidence>
<dbReference type="Gene3D" id="1.10.238.160">
    <property type="match status" value="1"/>
</dbReference>
<accession>A0A194AJG8</accession>
<feature type="region of interest" description="Disordered" evidence="1">
    <location>
        <begin position="64"/>
        <end position="91"/>
    </location>
</feature>
<dbReference type="RefSeq" id="WP_069858885.1">
    <property type="nucleotide sequence ID" value="NZ_BDFE01000016.1"/>
</dbReference>
<dbReference type="Proteomes" id="UP000095200">
    <property type="component" value="Unassembled WGS sequence"/>
</dbReference>
<organism evidence="2 3">
    <name type="scientific">Desulfoplanes formicivorans</name>
    <dbReference type="NCBI Taxonomy" id="1592317"/>
    <lineage>
        <taxon>Bacteria</taxon>
        <taxon>Pseudomonadati</taxon>
        <taxon>Thermodesulfobacteriota</taxon>
        <taxon>Desulfovibrionia</taxon>
        <taxon>Desulfovibrionales</taxon>
        <taxon>Desulfoplanaceae</taxon>
        <taxon>Desulfoplanes</taxon>
    </lineage>
</organism>
<proteinExistence type="predicted"/>
<dbReference type="SUPFAM" id="SSF46955">
    <property type="entry name" value="Putative DNA-binding domain"/>
    <property type="match status" value="1"/>
</dbReference>
<feature type="compositionally biased region" description="Polar residues" evidence="1">
    <location>
        <begin position="80"/>
        <end position="91"/>
    </location>
</feature>
<evidence type="ECO:0000313" key="3">
    <source>
        <dbReference type="Proteomes" id="UP000095200"/>
    </source>
</evidence>
<dbReference type="OrthoDB" id="5458949at2"/>
<name>A0A194AJG8_9BACT</name>
<protein>
    <submittedName>
        <fullName evidence="2">Transcriptional regulator</fullName>
    </submittedName>
</protein>
<dbReference type="EMBL" id="BDFE01000016">
    <property type="protein sequence ID" value="GAU08889.1"/>
    <property type="molecule type" value="Genomic_DNA"/>
</dbReference>
<reference evidence="3" key="1">
    <citation type="submission" date="2016-06" db="EMBL/GenBank/DDBJ databases">
        <title>Draft genome sequence of Desulfoplanes formicivorans strain Pf12B.</title>
        <authorList>
            <person name="Watanabe M."/>
            <person name="Kojima H."/>
            <person name="Fukui M."/>
        </authorList>
    </citation>
    <scope>NUCLEOTIDE SEQUENCE [LARGE SCALE GENOMIC DNA]</scope>
    <source>
        <strain evidence="3">Pf12B</strain>
    </source>
</reference>
<evidence type="ECO:0000313" key="2">
    <source>
        <dbReference type="EMBL" id="GAU08889.1"/>
    </source>
</evidence>
<keyword evidence="3" id="KW-1185">Reference proteome</keyword>
<gene>
    <name evidence="2" type="ORF">DPF_1606</name>
</gene>
<dbReference type="InterPro" id="IPR009061">
    <property type="entry name" value="DNA-bd_dom_put_sf"/>
</dbReference>
<dbReference type="AlphaFoldDB" id="A0A194AJG8"/>
<comment type="caution">
    <text evidence="2">The sequence shown here is derived from an EMBL/GenBank/DDBJ whole genome shotgun (WGS) entry which is preliminary data.</text>
</comment>